<gene>
    <name evidence="1" type="ORF">MBAV_003381</name>
</gene>
<evidence type="ECO:0000313" key="2">
    <source>
        <dbReference type="Proteomes" id="UP000033423"/>
    </source>
</evidence>
<reference evidence="1 2" key="1">
    <citation type="submission" date="2015-02" db="EMBL/GenBank/DDBJ databases">
        <title>Single-cell genomics of uncultivated deep-branching MTB reveals a conserved set of magnetosome genes.</title>
        <authorList>
            <person name="Kolinko S."/>
            <person name="Richter M."/>
            <person name="Glockner F.O."/>
            <person name="Brachmann A."/>
            <person name="Schuler D."/>
        </authorList>
    </citation>
    <scope>NUCLEOTIDE SEQUENCE [LARGE SCALE GENOMIC DNA]</scope>
    <source>
        <strain evidence="1">TM-1</strain>
    </source>
</reference>
<protein>
    <submittedName>
        <fullName evidence="1">Uncharacterized protein</fullName>
    </submittedName>
</protein>
<dbReference type="EMBL" id="LACI01001458">
    <property type="protein sequence ID" value="KJU84424.1"/>
    <property type="molecule type" value="Genomic_DNA"/>
</dbReference>
<accession>A0A0F3GR52</accession>
<sequence>MGEVFFEHFDIFPQGVSLKGRNEFIDHLKSVLDPDGQGLKDCVAEIGGDVYPLYGGGLS</sequence>
<dbReference type="AlphaFoldDB" id="A0A0F3GR52"/>
<dbReference type="Proteomes" id="UP000033423">
    <property type="component" value="Unassembled WGS sequence"/>
</dbReference>
<keyword evidence="2" id="KW-1185">Reference proteome</keyword>
<name>A0A0F3GR52_9BACT</name>
<evidence type="ECO:0000313" key="1">
    <source>
        <dbReference type="EMBL" id="KJU84424.1"/>
    </source>
</evidence>
<proteinExistence type="predicted"/>
<comment type="caution">
    <text evidence="1">The sequence shown here is derived from an EMBL/GenBank/DDBJ whole genome shotgun (WGS) entry which is preliminary data.</text>
</comment>
<organism evidence="1 2">
    <name type="scientific">Candidatus Magnetobacterium bavaricum</name>
    <dbReference type="NCBI Taxonomy" id="29290"/>
    <lineage>
        <taxon>Bacteria</taxon>
        <taxon>Pseudomonadati</taxon>
        <taxon>Nitrospirota</taxon>
        <taxon>Thermodesulfovibrionia</taxon>
        <taxon>Thermodesulfovibrionales</taxon>
        <taxon>Candidatus Magnetobacteriaceae</taxon>
        <taxon>Candidatus Magnetobacterium</taxon>
    </lineage>
</organism>